<comment type="caution">
    <text evidence="8">The sequence shown here is derived from an EMBL/GenBank/DDBJ whole genome shotgun (WGS) entry which is preliminary data.</text>
</comment>
<dbReference type="PANTHER" id="PTHR34697:SF2">
    <property type="entry name" value="PHOSPHATIDYLGLYCEROL LYSYLTRANSFERASE"/>
    <property type="match status" value="1"/>
</dbReference>
<protein>
    <recommendedName>
        <fullName evidence="7">Phosphatidylglycerol lysyltransferase C-terminal domain-containing protein</fullName>
    </recommendedName>
</protein>
<evidence type="ECO:0000259" key="7">
    <source>
        <dbReference type="Pfam" id="PF09924"/>
    </source>
</evidence>
<dbReference type="GO" id="GO:0055091">
    <property type="term" value="P:phospholipid homeostasis"/>
    <property type="evidence" value="ECO:0007669"/>
    <property type="project" value="TreeGrafter"/>
</dbReference>
<dbReference type="Proteomes" id="UP000566819">
    <property type="component" value="Unassembled WGS sequence"/>
</dbReference>
<keyword evidence="3" id="KW-0812">Transmembrane</keyword>
<evidence type="ECO:0000313" key="9">
    <source>
        <dbReference type="Proteomes" id="UP000566819"/>
    </source>
</evidence>
<proteinExistence type="predicted"/>
<keyword evidence="5" id="KW-0472">Membrane</keyword>
<comment type="subcellular location">
    <subcellularLocation>
        <location evidence="1">Cell membrane</location>
        <topology evidence="1">Multi-pass membrane protein</topology>
    </subcellularLocation>
</comment>
<dbReference type="OrthoDB" id="5421852at2759"/>
<accession>A0A8H4VPG0</accession>
<evidence type="ECO:0000256" key="1">
    <source>
        <dbReference type="ARBA" id="ARBA00004651"/>
    </source>
</evidence>
<dbReference type="GO" id="GO:0005886">
    <property type="term" value="C:plasma membrane"/>
    <property type="evidence" value="ECO:0007669"/>
    <property type="project" value="UniProtKB-SubCell"/>
</dbReference>
<reference evidence="8 9" key="1">
    <citation type="submission" date="2020-03" db="EMBL/GenBank/DDBJ databases">
        <title>Draft Genome Sequence of Cudoniella acicularis.</title>
        <authorList>
            <person name="Buettner E."/>
            <person name="Kellner H."/>
        </authorList>
    </citation>
    <scope>NUCLEOTIDE SEQUENCE [LARGE SCALE GENOMIC DNA]</scope>
    <source>
        <strain evidence="8 9">DSM 108380</strain>
    </source>
</reference>
<organism evidence="8 9">
    <name type="scientific">Cudoniella acicularis</name>
    <dbReference type="NCBI Taxonomy" id="354080"/>
    <lineage>
        <taxon>Eukaryota</taxon>
        <taxon>Fungi</taxon>
        <taxon>Dikarya</taxon>
        <taxon>Ascomycota</taxon>
        <taxon>Pezizomycotina</taxon>
        <taxon>Leotiomycetes</taxon>
        <taxon>Helotiales</taxon>
        <taxon>Tricladiaceae</taxon>
        <taxon>Cudoniella</taxon>
    </lineage>
</organism>
<feature type="compositionally biased region" description="Polar residues" evidence="6">
    <location>
        <begin position="605"/>
        <end position="614"/>
    </location>
</feature>
<feature type="region of interest" description="Disordered" evidence="6">
    <location>
        <begin position="133"/>
        <end position="182"/>
    </location>
</feature>
<name>A0A8H4VPG0_9HELO</name>
<evidence type="ECO:0000256" key="6">
    <source>
        <dbReference type="SAM" id="MobiDB-lite"/>
    </source>
</evidence>
<gene>
    <name evidence="8" type="ORF">G7Y89_g14976</name>
</gene>
<evidence type="ECO:0000256" key="4">
    <source>
        <dbReference type="ARBA" id="ARBA00022989"/>
    </source>
</evidence>
<dbReference type="PANTHER" id="PTHR34697">
    <property type="entry name" value="PHOSPHATIDYLGLYCEROL LYSYLTRANSFERASE"/>
    <property type="match status" value="1"/>
</dbReference>
<evidence type="ECO:0000256" key="2">
    <source>
        <dbReference type="ARBA" id="ARBA00022475"/>
    </source>
</evidence>
<evidence type="ECO:0000313" key="8">
    <source>
        <dbReference type="EMBL" id="KAF4618131.1"/>
    </source>
</evidence>
<feature type="region of interest" description="Disordered" evidence="6">
    <location>
        <begin position="581"/>
        <end position="614"/>
    </location>
</feature>
<keyword evidence="9" id="KW-1185">Reference proteome</keyword>
<sequence>MASAEDTTILLMKDVNGGGSHNGRNGEHAINESADAAPNGVKNNSNIGKKIPKPGKELKTPKGSKAPNNEAKVTKEPKKPRAPKPPKAPEPTFTEKLGNDLANGLVKDPRLLGNSLNLVDRVSFVKLPQANTATVIEEEDDDDDSPDPSLLEDFHASSSSSSSKKEENKKQHPSDQQPRGWGREIFDLNDFTALSSLQELISRYGRVSHMGILDKSYTFFITKDRRAALYYKVKNKVAVVGGDPLCPPHLFDWILSEFEKYRKKWGYSIAFLGAGQKFVDHVRGFKKPWTTMCFAYERVLNPMTNPVLHSNAGKSITRTARNLLDPKKDGLAMSVYTPALGKNPLLQQQLVNVYEAWRDDRNESGRPQAYITVYDPFALPELMTYIYTRNREGVPNGFAALRILGAEKGYHLDPYVATPGAPKGISELLIYGAMSLLHHAQISYLSLGYEPLLSLGEIQGIYKPFESVARKVHKRIFEGLHVKGKKDFHDRFYPDEEQQRDLYLVFGEVGGLGVPSLRQMSAVVHVANIRLRKALFRMQRPKMNIHVMGRLENVSEIVVGRLKGKGKEGVAITVGEHEVASEASRSLGNSMEEGGRGVGGPGGARNTSATVVRA</sequence>
<dbReference type="InterPro" id="IPR024320">
    <property type="entry name" value="LPG_synthase_C"/>
</dbReference>
<feature type="compositionally biased region" description="Basic and acidic residues" evidence="6">
    <location>
        <begin position="163"/>
        <end position="173"/>
    </location>
</feature>
<feature type="domain" description="Phosphatidylglycerol lysyltransferase C-terminal" evidence="7">
    <location>
        <begin position="203"/>
        <end position="498"/>
    </location>
</feature>
<dbReference type="GO" id="GO:0016755">
    <property type="term" value="F:aminoacyltransferase activity"/>
    <property type="evidence" value="ECO:0007669"/>
    <property type="project" value="TreeGrafter"/>
</dbReference>
<dbReference type="AlphaFoldDB" id="A0A8H4VPG0"/>
<keyword evidence="4" id="KW-1133">Transmembrane helix</keyword>
<evidence type="ECO:0000256" key="3">
    <source>
        <dbReference type="ARBA" id="ARBA00022692"/>
    </source>
</evidence>
<keyword evidence="2" id="KW-1003">Cell membrane</keyword>
<dbReference type="Pfam" id="PF09924">
    <property type="entry name" value="LPG_synthase_C"/>
    <property type="match status" value="1"/>
</dbReference>
<feature type="compositionally biased region" description="Acidic residues" evidence="6">
    <location>
        <begin position="136"/>
        <end position="146"/>
    </location>
</feature>
<feature type="compositionally biased region" description="Low complexity" evidence="6">
    <location>
        <begin position="147"/>
        <end position="162"/>
    </location>
</feature>
<feature type="region of interest" description="Disordered" evidence="6">
    <location>
        <begin position="1"/>
        <end position="97"/>
    </location>
</feature>
<evidence type="ECO:0000256" key="5">
    <source>
        <dbReference type="ARBA" id="ARBA00023136"/>
    </source>
</evidence>
<dbReference type="InterPro" id="IPR051211">
    <property type="entry name" value="PG_lysyltransferase"/>
</dbReference>
<dbReference type="EMBL" id="JAAMPI010002139">
    <property type="protein sequence ID" value="KAF4618131.1"/>
    <property type="molecule type" value="Genomic_DNA"/>
</dbReference>